<dbReference type="InterPro" id="IPR045621">
    <property type="entry name" value="BPD_transp_1_N"/>
</dbReference>
<dbReference type="RefSeq" id="WP_119974152.1">
    <property type="nucleotide sequence ID" value="NZ_JBHSQA010000016.1"/>
</dbReference>
<keyword evidence="2 7" id="KW-0813">Transport</keyword>
<keyword evidence="10" id="KW-1185">Reference proteome</keyword>
<feature type="transmembrane region" description="Helical" evidence="7">
    <location>
        <begin position="134"/>
        <end position="157"/>
    </location>
</feature>
<keyword evidence="3" id="KW-1003">Cell membrane</keyword>
<proteinExistence type="inferred from homology"/>
<evidence type="ECO:0000313" key="10">
    <source>
        <dbReference type="Proteomes" id="UP000272015"/>
    </source>
</evidence>
<dbReference type="InterPro" id="IPR000515">
    <property type="entry name" value="MetI-like"/>
</dbReference>
<evidence type="ECO:0000256" key="2">
    <source>
        <dbReference type="ARBA" id="ARBA00022448"/>
    </source>
</evidence>
<dbReference type="PROSITE" id="PS50928">
    <property type="entry name" value="ABC_TM1"/>
    <property type="match status" value="1"/>
</dbReference>
<feature type="domain" description="ABC transmembrane type-1" evidence="8">
    <location>
        <begin position="95"/>
        <end position="304"/>
    </location>
</feature>
<dbReference type="Gene3D" id="1.10.3720.10">
    <property type="entry name" value="MetI-like"/>
    <property type="match status" value="1"/>
</dbReference>
<dbReference type="EMBL" id="QZVS01000078">
    <property type="protein sequence ID" value="RJT88973.1"/>
    <property type="molecule type" value="Genomic_DNA"/>
</dbReference>
<dbReference type="SUPFAM" id="SSF161098">
    <property type="entry name" value="MetI-like"/>
    <property type="match status" value="1"/>
</dbReference>
<organism evidence="9 10">
    <name type="scientific">Cryobacterium melibiosiphilum</name>
    <dbReference type="NCBI Taxonomy" id="995039"/>
    <lineage>
        <taxon>Bacteria</taxon>
        <taxon>Bacillati</taxon>
        <taxon>Actinomycetota</taxon>
        <taxon>Actinomycetes</taxon>
        <taxon>Micrococcales</taxon>
        <taxon>Microbacteriaceae</taxon>
        <taxon>Cryobacterium</taxon>
    </lineage>
</organism>
<feature type="transmembrane region" description="Helical" evidence="7">
    <location>
        <begin position="285"/>
        <end position="311"/>
    </location>
</feature>
<name>A0A3A5MPT7_9MICO</name>
<evidence type="ECO:0000256" key="1">
    <source>
        <dbReference type="ARBA" id="ARBA00004651"/>
    </source>
</evidence>
<keyword evidence="6 7" id="KW-0472">Membrane</keyword>
<keyword evidence="4 7" id="KW-0812">Transmembrane</keyword>
<feature type="transmembrane region" description="Helical" evidence="7">
    <location>
        <begin position="240"/>
        <end position="265"/>
    </location>
</feature>
<feature type="transmembrane region" description="Helical" evidence="7">
    <location>
        <begin position="177"/>
        <end position="202"/>
    </location>
</feature>
<evidence type="ECO:0000259" key="8">
    <source>
        <dbReference type="PROSITE" id="PS50928"/>
    </source>
</evidence>
<gene>
    <name evidence="9" type="ORF">D6T64_08390</name>
</gene>
<comment type="caution">
    <text evidence="9">The sequence shown here is derived from an EMBL/GenBank/DDBJ whole genome shotgun (WGS) entry which is preliminary data.</text>
</comment>
<dbReference type="Proteomes" id="UP000272015">
    <property type="component" value="Unassembled WGS sequence"/>
</dbReference>
<evidence type="ECO:0000256" key="5">
    <source>
        <dbReference type="ARBA" id="ARBA00022989"/>
    </source>
</evidence>
<dbReference type="AlphaFoldDB" id="A0A3A5MPT7"/>
<dbReference type="GO" id="GO:0005886">
    <property type="term" value="C:plasma membrane"/>
    <property type="evidence" value="ECO:0007669"/>
    <property type="project" value="UniProtKB-SubCell"/>
</dbReference>
<sequence>MTRYVVSRVGRAVLAVWIAVTITFFLLRLLPGGPTTLMLDGVNDPALEAKLLADYGLDQPLITQYGLFLWQLIQGNLGSSFYSQSPVTEVLFDRMPWTLLLAGSAFLITLVVGIPLGVAAAVKRDGLPDQALRFFGMAGQAMFVPSLAVLLLAVFALKLGWFPIGGAVSSFVEGPQYFASVISHLILPLLSLVFINIGPYALTVRTNMLQVLGADYIRSARSRGLSSQAVIWNHGLRNAVIPAVTLMGLQLGTLVGGAVLTETVFAYPGIGSLIYEAVGRQDFPILQGAFILLAITVVLANLLTDLVCLLLDPKLRTGNRA</sequence>
<comment type="similarity">
    <text evidence="7">Belongs to the binding-protein-dependent transport system permease family.</text>
</comment>
<reference evidence="9 10" key="1">
    <citation type="submission" date="2018-09" db="EMBL/GenBank/DDBJ databases">
        <title>Novel species of Cryobacterium.</title>
        <authorList>
            <person name="Liu Q."/>
            <person name="Xin Y.-H."/>
        </authorList>
    </citation>
    <scope>NUCLEOTIDE SEQUENCE [LARGE SCALE GENOMIC DNA]</scope>
    <source>
        <strain evidence="9 10">Hh39</strain>
    </source>
</reference>
<evidence type="ECO:0000256" key="6">
    <source>
        <dbReference type="ARBA" id="ARBA00023136"/>
    </source>
</evidence>
<dbReference type="OrthoDB" id="9778910at2"/>
<evidence type="ECO:0000313" key="9">
    <source>
        <dbReference type="EMBL" id="RJT88973.1"/>
    </source>
</evidence>
<dbReference type="InterPro" id="IPR035906">
    <property type="entry name" value="MetI-like_sf"/>
</dbReference>
<feature type="transmembrane region" description="Helical" evidence="7">
    <location>
        <begin position="12"/>
        <end position="30"/>
    </location>
</feature>
<comment type="subcellular location">
    <subcellularLocation>
        <location evidence="1 7">Cell membrane</location>
        <topology evidence="1 7">Multi-pass membrane protein</topology>
    </subcellularLocation>
</comment>
<dbReference type="PANTHER" id="PTHR43163:SF6">
    <property type="entry name" value="DIPEPTIDE TRANSPORT SYSTEM PERMEASE PROTEIN DPPB-RELATED"/>
    <property type="match status" value="1"/>
</dbReference>
<dbReference type="GO" id="GO:0055085">
    <property type="term" value="P:transmembrane transport"/>
    <property type="evidence" value="ECO:0007669"/>
    <property type="project" value="InterPro"/>
</dbReference>
<evidence type="ECO:0000256" key="3">
    <source>
        <dbReference type="ARBA" id="ARBA00022475"/>
    </source>
</evidence>
<dbReference type="CDD" id="cd06261">
    <property type="entry name" value="TM_PBP2"/>
    <property type="match status" value="1"/>
</dbReference>
<evidence type="ECO:0000256" key="4">
    <source>
        <dbReference type="ARBA" id="ARBA00022692"/>
    </source>
</evidence>
<feature type="transmembrane region" description="Helical" evidence="7">
    <location>
        <begin position="97"/>
        <end position="122"/>
    </location>
</feature>
<keyword evidence="5 7" id="KW-1133">Transmembrane helix</keyword>
<evidence type="ECO:0000256" key="7">
    <source>
        <dbReference type="RuleBase" id="RU363032"/>
    </source>
</evidence>
<dbReference type="PANTHER" id="PTHR43163">
    <property type="entry name" value="DIPEPTIDE TRANSPORT SYSTEM PERMEASE PROTEIN DPPB-RELATED"/>
    <property type="match status" value="1"/>
</dbReference>
<dbReference type="Pfam" id="PF00528">
    <property type="entry name" value="BPD_transp_1"/>
    <property type="match status" value="1"/>
</dbReference>
<protein>
    <submittedName>
        <fullName evidence="9">ABC transporter permease</fullName>
    </submittedName>
</protein>
<accession>A0A3A5MPT7</accession>
<dbReference type="Pfam" id="PF19300">
    <property type="entry name" value="BPD_transp_1_N"/>
    <property type="match status" value="1"/>
</dbReference>